<evidence type="ECO:0000313" key="2">
    <source>
        <dbReference type="Proteomes" id="UP000887566"/>
    </source>
</evidence>
<evidence type="ECO:0000256" key="1">
    <source>
        <dbReference type="SAM" id="MobiDB-lite"/>
    </source>
</evidence>
<dbReference type="AlphaFoldDB" id="A0A914WQZ0"/>
<organism evidence="2 3">
    <name type="scientific">Plectus sambesii</name>
    <dbReference type="NCBI Taxonomy" id="2011161"/>
    <lineage>
        <taxon>Eukaryota</taxon>
        <taxon>Metazoa</taxon>
        <taxon>Ecdysozoa</taxon>
        <taxon>Nematoda</taxon>
        <taxon>Chromadorea</taxon>
        <taxon>Plectida</taxon>
        <taxon>Plectina</taxon>
        <taxon>Plectoidea</taxon>
        <taxon>Plectidae</taxon>
        <taxon>Plectus</taxon>
    </lineage>
</organism>
<name>A0A914WQZ0_9BILA</name>
<reference evidence="3" key="1">
    <citation type="submission" date="2022-11" db="UniProtKB">
        <authorList>
            <consortium name="WormBaseParasite"/>
        </authorList>
    </citation>
    <scope>IDENTIFICATION</scope>
</reference>
<feature type="compositionally biased region" description="Polar residues" evidence="1">
    <location>
        <begin position="97"/>
        <end position="109"/>
    </location>
</feature>
<keyword evidence="2" id="KW-1185">Reference proteome</keyword>
<dbReference type="Proteomes" id="UP000887566">
    <property type="component" value="Unplaced"/>
</dbReference>
<proteinExistence type="predicted"/>
<evidence type="ECO:0000313" key="3">
    <source>
        <dbReference type="WBParaSite" id="PSAMB.scaffold4954size13054.g25575.t1"/>
    </source>
</evidence>
<feature type="region of interest" description="Disordered" evidence="1">
    <location>
        <begin position="40"/>
        <end position="109"/>
    </location>
</feature>
<dbReference type="WBParaSite" id="PSAMB.scaffold4954size13054.g25575.t1">
    <property type="protein sequence ID" value="PSAMB.scaffold4954size13054.g25575.t1"/>
    <property type="gene ID" value="PSAMB.scaffold4954size13054.g25575"/>
</dbReference>
<accession>A0A914WQZ0</accession>
<protein>
    <submittedName>
        <fullName evidence="3">Uncharacterized protein</fullName>
    </submittedName>
</protein>
<sequence>MTTTSREQHRDDRLNRRPLFMIREASKSVHGHALPFSLSLVSSIERPHRSGRRQPTERERLNNARRSSNIRGTVAKSVGPNADWQRASRDRNVIGGNRSTTRRNATASD</sequence>